<evidence type="ECO:0000259" key="2">
    <source>
        <dbReference type="Pfam" id="PF10536"/>
    </source>
</evidence>
<dbReference type="PANTHER" id="PTHR46033">
    <property type="entry name" value="PROTEIN MAIN-LIKE 2"/>
    <property type="match status" value="1"/>
</dbReference>
<dbReference type="Proteomes" id="UP000289738">
    <property type="component" value="Chromosome B06"/>
</dbReference>
<organism evidence="3 4">
    <name type="scientific">Arachis hypogaea</name>
    <name type="common">Peanut</name>
    <dbReference type="NCBI Taxonomy" id="3818"/>
    <lineage>
        <taxon>Eukaryota</taxon>
        <taxon>Viridiplantae</taxon>
        <taxon>Streptophyta</taxon>
        <taxon>Embryophyta</taxon>
        <taxon>Tracheophyta</taxon>
        <taxon>Spermatophyta</taxon>
        <taxon>Magnoliopsida</taxon>
        <taxon>eudicotyledons</taxon>
        <taxon>Gunneridae</taxon>
        <taxon>Pentapetalae</taxon>
        <taxon>rosids</taxon>
        <taxon>fabids</taxon>
        <taxon>Fabales</taxon>
        <taxon>Fabaceae</taxon>
        <taxon>Papilionoideae</taxon>
        <taxon>50 kb inversion clade</taxon>
        <taxon>dalbergioids sensu lato</taxon>
        <taxon>Dalbergieae</taxon>
        <taxon>Pterocarpus clade</taxon>
        <taxon>Arachis</taxon>
    </lineage>
</organism>
<dbReference type="GO" id="GO:0010073">
    <property type="term" value="P:meristem maintenance"/>
    <property type="evidence" value="ECO:0007669"/>
    <property type="project" value="InterPro"/>
</dbReference>
<feature type="domain" description="Aminotransferase-like plant mobile" evidence="2">
    <location>
        <begin position="13"/>
        <end position="81"/>
    </location>
</feature>
<dbReference type="Pfam" id="PF10536">
    <property type="entry name" value="PMD"/>
    <property type="match status" value="1"/>
</dbReference>
<dbReference type="EMBL" id="SDMP01000016">
    <property type="protein sequence ID" value="RYR05687.1"/>
    <property type="molecule type" value="Genomic_DNA"/>
</dbReference>
<proteinExistence type="predicted"/>
<name>A0A444YUT1_ARAHY</name>
<dbReference type="AlphaFoldDB" id="A0A444YUT1"/>
<sequence>MKRLVFYMLFSLGLYHLARLNNHCFWVDEPLLTAFIERWRLEMHTFHMLFGECTITLQDVAYHLRLSVDGEAVSGASLTLTNSLPTEDKHGSGFRSYSARYCLNNVKQIMVYFTWCSELM</sequence>
<evidence type="ECO:0000313" key="3">
    <source>
        <dbReference type="EMBL" id="RYR05687.1"/>
    </source>
</evidence>
<protein>
    <recommendedName>
        <fullName evidence="2">Aminotransferase-like plant mobile domain-containing protein</fullName>
    </recommendedName>
</protein>
<feature type="chain" id="PRO_5019455080" description="Aminotransferase-like plant mobile domain-containing protein" evidence="1">
    <location>
        <begin position="21"/>
        <end position="120"/>
    </location>
</feature>
<reference evidence="3 4" key="1">
    <citation type="submission" date="2019-01" db="EMBL/GenBank/DDBJ databases">
        <title>Sequencing of cultivated peanut Arachis hypogaea provides insights into genome evolution and oil improvement.</title>
        <authorList>
            <person name="Chen X."/>
        </authorList>
    </citation>
    <scope>NUCLEOTIDE SEQUENCE [LARGE SCALE GENOMIC DNA]</scope>
    <source>
        <strain evidence="4">cv. Fuhuasheng</strain>
        <tissue evidence="3">Leaves</tissue>
    </source>
</reference>
<feature type="signal peptide" evidence="1">
    <location>
        <begin position="1"/>
        <end position="20"/>
    </location>
</feature>
<dbReference type="PANTHER" id="PTHR46033:SF8">
    <property type="entry name" value="PROTEIN MAINTENANCE OF MERISTEMS-LIKE"/>
    <property type="match status" value="1"/>
</dbReference>
<dbReference type="InterPro" id="IPR044824">
    <property type="entry name" value="MAIN-like"/>
</dbReference>
<comment type="caution">
    <text evidence="3">The sequence shown here is derived from an EMBL/GenBank/DDBJ whole genome shotgun (WGS) entry which is preliminary data.</text>
</comment>
<gene>
    <name evidence="3" type="ORF">Ahy_B06g085519</name>
</gene>
<keyword evidence="4" id="KW-1185">Reference proteome</keyword>
<keyword evidence="1" id="KW-0732">Signal</keyword>
<accession>A0A444YUT1</accession>
<dbReference type="InterPro" id="IPR019557">
    <property type="entry name" value="AminoTfrase-like_pln_mobile"/>
</dbReference>
<evidence type="ECO:0000313" key="4">
    <source>
        <dbReference type="Proteomes" id="UP000289738"/>
    </source>
</evidence>
<evidence type="ECO:0000256" key="1">
    <source>
        <dbReference type="SAM" id="SignalP"/>
    </source>
</evidence>